<dbReference type="GO" id="GO:0004805">
    <property type="term" value="F:trehalose-phosphatase activity"/>
    <property type="evidence" value="ECO:0007669"/>
    <property type="project" value="UniProtKB-EC"/>
</dbReference>
<evidence type="ECO:0000259" key="6">
    <source>
        <dbReference type="PROSITE" id="PS51473"/>
    </source>
</evidence>
<dbReference type="AlphaFoldDB" id="J3NC26"/>
<evidence type="ECO:0000256" key="2">
    <source>
        <dbReference type="ARBA" id="ARBA00001968"/>
    </source>
</evidence>
<dbReference type="PANTHER" id="PTHR43768:SF3">
    <property type="entry name" value="TREHALOSE 6-PHOSPHATE PHOSPHATASE"/>
    <property type="match status" value="1"/>
</dbReference>
<evidence type="ECO:0000256" key="5">
    <source>
        <dbReference type="ARBA" id="ARBA00022801"/>
    </source>
</evidence>
<dbReference type="Gramene" id="OB12G15340.1">
    <property type="protein sequence ID" value="OB12G15340.1"/>
    <property type="gene ID" value="OB12G15340"/>
</dbReference>
<proteinExistence type="predicted"/>
<dbReference type="InterPro" id="IPR038408">
    <property type="entry name" value="GNK2_sf"/>
</dbReference>
<evidence type="ECO:0000256" key="1">
    <source>
        <dbReference type="ARBA" id="ARBA00000500"/>
    </source>
</evidence>
<dbReference type="InterPro" id="IPR044651">
    <property type="entry name" value="OTSB-like"/>
</dbReference>
<feature type="domain" description="Gnk2-homologous" evidence="6">
    <location>
        <begin position="56"/>
        <end position="163"/>
    </location>
</feature>
<dbReference type="InterPro" id="IPR036412">
    <property type="entry name" value="HAD-like_sf"/>
</dbReference>
<dbReference type="InterPro" id="IPR003337">
    <property type="entry name" value="Trehalose_PPase"/>
</dbReference>
<dbReference type="InterPro" id="IPR023214">
    <property type="entry name" value="HAD_sf"/>
</dbReference>
<evidence type="ECO:0000313" key="7">
    <source>
        <dbReference type="EnsemblPlants" id="OB12G15340.1"/>
    </source>
</evidence>
<organism evidence="7">
    <name type="scientific">Oryza brachyantha</name>
    <name type="common">malo sina</name>
    <dbReference type="NCBI Taxonomy" id="4533"/>
    <lineage>
        <taxon>Eukaryota</taxon>
        <taxon>Viridiplantae</taxon>
        <taxon>Streptophyta</taxon>
        <taxon>Embryophyta</taxon>
        <taxon>Tracheophyta</taxon>
        <taxon>Spermatophyta</taxon>
        <taxon>Magnoliopsida</taxon>
        <taxon>Liliopsida</taxon>
        <taxon>Poales</taxon>
        <taxon>Poaceae</taxon>
        <taxon>BOP clade</taxon>
        <taxon>Oryzoideae</taxon>
        <taxon>Oryzeae</taxon>
        <taxon>Oryzinae</taxon>
        <taxon>Oryza</taxon>
    </lineage>
</organism>
<dbReference type="HOGENOM" id="CLU_614492_0_0_1"/>
<dbReference type="STRING" id="4533.J3NC26"/>
<dbReference type="Pfam" id="PF01657">
    <property type="entry name" value="Stress-antifung"/>
    <property type="match status" value="1"/>
</dbReference>
<evidence type="ECO:0000256" key="3">
    <source>
        <dbReference type="ARBA" id="ARBA00022729"/>
    </source>
</evidence>
<reference evidence="7" key="1">
    <citation type="journal article" date="2013" name="Nat. Commun.">
        <title>Whole-genome sequencing of Oryza brachyantha reveals mechanisms underlying Oryza genome evolution.</title>
        <authorList>
            <person name="Chen J."/>
            <person name="Huang Q."/>
            <person name="Gao D."/>
            <person name="Wang J."/>
            <person name="Lang Y."/>
            <person name="Liu T."/>
            <person name="Li B."/>
            <person name="Bai Z."/>
            <person name="Luis Goicoechea J."/>
            <person name="Liang C."/>
            <person name="Chen C."/>
            <person name="Zhang W."/>
            <person name="Sun S."/>
            <person name="Liao Y."/>
            <person name="Zhang X."/>
            <person name="Yang L."/>
            <person name="Song C."/>
            <person name="Wang M."/>
            <person name="Shi J."/>
            <person name="Liu G."/>
            <person name="Liu J."/>
            <person name="Zhou H."/>
            <person name="Zhou W."/>
            <person name="Yu Q."/>
            <person name="An N."/>
            <person name="Chen Y."/>
            <person name="Cai Q."/>
            <person name="Wang B."/>
            <person name="Liu B."/>
            <person name="Min J."/>
            <person name="Huang Y."/>
            <person name="Wu H."/>
            <person name="Li Z."/>
            <person name="Zhang Y."/>
            <person name="Yin Y."/>
            <person name="Song W."/>
            <person name="Jiang J."/>
            <person name="Jackson S.A."/>
            <person name="Wing R.A."/>
            <person name="Wang J."/>
            <person name="Chen M."/>
        </authorList>
    </citation>
    <scope>NUCLEOTIDE SEQUENCE [LARGE SCALE GENOMIC DNA]</scope>
    <source>
        <strain evidence="7">cv. IRGC 101232</strain>
    </source>
</reference>
<evidence type="ECO:0000256" key="4">
    <source>
        <dbReference type="ARBA" id="ARBA00022737"/>
    </source>
</evidence>
<accession>J3NC26</accession>
<dbReference type="EnsemblPlants" id="OB12G15340.1">
    <property type="protein sequence ID" value="OB12G15340.1"/>
    <property type="gene ID" value="OB12G15340"/>
</dbReference>
<dbReference type="PANTHER" id="PTHR43768">
    <property type="entry name" value="TREHALOSE 6-PHOSPHATE PHOSPHATASE"/>
    <property type="match status" value="1"/>
</dbReference>
<comment type="cofactor">
    <cofactor evidence="2">
        <name>a divalent metal cation</name>
        <dbReference type="ChEBI" id="CHEBI:60240"/>
    </cofactor>
</comment>
<keyword evidence="5" id="KW-0378">Hydrolase</keyword>
<protein>
    <recommendedName>
        <fullName evidence="6">Gnk2-homologous domain-containing protein</fullName>
    </recommendedName>
</protein>
<keyword evidence="8" id="KW-1185">Reference proteome</keyword>
<reference evidence="7" key="2">
    <citation type="submission" date="2013-04" db="UniProtKB">
        <authorList>
            <consortium name="EnsemblPlants"/>
        </authorList>
    </citation>
    <scope>IDENTIFICATION</scope>
</reference>
<comment type="catalytic activity">
    <reaction evidence="1">
        <text>alpha,alpha-trehalose 6-phosphate + H2O = alpha,alpha-trehalose + phosphate</text>
        <dbReference type="Rhea" id="RHEA:23420"/>
        <dbReference type="ChEBI" id="CHEBI:15377"/>
        <dbReference type="ChEBI" id="CHEBI:16551"/>
        <dbReference type="ChEBI" id="CHEBI:43474"/>
        <dbReference type="ChEBI" id="CHEBI:58429"/>
        <dbReference type="EC" id="3.1.3.12"/>
    </reaction>
</comment>
<dbReference type="Gene3D" id="3.30.430.20">
    <property type="entry name" value="Gnk2 domain, C-X8-C-X2-C motif"/>
    <property type="match status" value="1"/>
</dbReference>
<dbReference type="eggNOG" id="KOG1050">
    <property type="taxonomic scope" value="Eukaryota"/>
</dbReference>
<keyword evidence="4" id="KW-0677">Repeat</keyword>
<dbReference type="Gene3D" id="3.40.50.1000">
    <property type="entry name" value="HAD superfamily/HAD-like"/>
    <property type="match status" value="1"/>
</dbReference>
<name>J3NC26_ORYBR</name>
<dbReference type="InterPro" id="IPR002902">
    <property type="entry name" value="GNK2"/>
</dbReference>
<dbReference type="GO" id="GO:0005992">
    <property type="term" value="P:trehalose biosynthetic process"/>
    <property type="evidence" value="ECO:0007669"/>
    <property type="project" value="InterPro"/>
</dbReference>
<dbReference type="Proteomes" id="UP000006038">
    <property type="component" value="Chromosome 12"/>
</dbReference>
<keyword evidence="3" id="KW-0732">Signal</keyword>
<sequence length="446" mass="49609">MTDNIYDASLDLLSTILSTTASSSPLLYARGVVGDIYRIFGFVECQGDVNATFGCPTKKDIIAKKVDLTPVISMEFGEVIGVYIRAMLSSTEKSPRKFINSEMEIDTNVEKYKFYGLAQCLADMSTIACHFCLSDLLPTEGSTGVIERSSSMYCSYRYQTYSFFSGDPLLKLPTISIKRKCKTPKSTTKIIKVTIDSNIDSEITIGEETEETIDSQVEHPSALASFEQITASAHEKTIALFLDYDGTLSPIVENPERALMSDEPSEKTFVTVTFLVKTEEQTPFQPASDFLPTISKAFRSLVEAVKAIDGATAENNIFCVCVHYRNVDKKVFKIRPKVAWNKGNAVEYLLNRLGLNSEDVLPIYLGDDITDEDAFKVLHQQQRGFGILVSQKVDGIKKTTEVYTLKEPDEIITFIFITIIFCTLQMVESGVLMPIVCELPKPDVIA</sequence>
<dbReference type="Pfam" id="PF02358">
    <property type="entry name" value="Trehalose_PPase"/>
    <property type="match status" value="1"/>
</dbReference>
<dbReference type="SUPFAM" id="SSF56784">
    <property type="entry name" value="HAD-like"/>
    <property type="match status" value="1"/>
</dbReference>
<evidence type="ECO:0000313" key="8">
    <source>
        <dbReference type="Proteomes" id="UP000006038"/>
    </source>
</evidence>
<dbReference type="PROSITE" id="PS51473">
    <property type="entry name" value="GNK2"/>
    <property type="match status" value="1"/>
</dbReference>